<keyword evidence="8" id="KW-1185">Reference proteome</keyword>
<evidence type="ECO:0000259" key="6">
    <source>
        <dbReference type="PROSITE" id="PS50235"/>
    </source>
</evidence>
<dbReference type="PROSITE" id="PS50144">
    <property type="entry name" value="MATH"/>
    <property type="match status" value="1"/>
</dbReference>
<dbReference type="InterPro" id="IPR038765">
    <property type="entry name" value="Papain-like_cys_pep_sf"/>
</dbReference>
<evidence type="ECO:0000256" key="2">
    <source>
        <dbReference type="ARBA" id="ARBA00031500"/>
    </source>
</evidence>
<dbReference type="Gene3D" id="2.60.210.10">
    <property type="entry name" value="Apoptosis, Tumor Necrosis Factor Receptor Associated Protein 2, Chain A"/>
    <property type="match status" value="1"/>
</dbReference>
<evidence type="ECO:0000259" key="5">
    <source>
        <dbReference type="PROSITE" id="PS50144"/>
    </source>
</evidence>
<dbReference type="PROSITE" id="PS00972">
    <property type="entry name" value="USP_1"/>
    <property type="match status" value="1"/>
</dbReference>
<dbReference type="PANTHER" id="PTHR47022">
    <property type="entry name" value="BTB AND MATH DOMAIN-CONTAINING PROTEIN 36-RELATED"/>
    <property type="match status" value="1"/>
</dbReference>
<evidence type="ECO:0000256" key="3">
    <source>
        <dbReference type="ARBA" id="ARBA00031508"/>
    </source>
</evidence>
<gene>
    <name evidence="7" type="ORF">GEV33_002869</name>
</gene>
<dbReference type="InterPro" id="IPR018200">
    <property type="entry name" value="USP_CS"/>
</dbReference>
<dbReference type="PANTHER" id="PTHR47022:SF1">
    <property type="entry name" value="BTB AND MATH DOMAIN-CONTAINING PROTEIN 36-RELATED"/>
    <property type="match status" value="1"/>
</dbReference>
<reference evidence="7" key="1">
    <citation type="journal article" date="2020" name="J Insects Food Feed">
        <title>The yellow mealworm (Tenebrio molitor) genome: a resource for the emerging insects as food and feed industry.</title>
        <authorList>
            <person name="Eriksson T."/>
            <person name="Andere A."/>
            <person name="Kelstrup H."/>
            <person name="Emery V."/>
            <person name="Picard C."/>
        </authorList>
    </citation>
    <scope>NUCLEOTIDE SEQUENCE</scope>
    <source>
        <strain evidence="7">Stoneville</strain>
        <tissue evidence="7">Whole head</tissue>
    </source>
</reference>
<dbReference type="EMBL" id="JABDTM020013293">
    <property type="protein sequence ID" value="KAH0819922.1"/>
    <property type="molecule type" value="Genomic_DNA"/>
</dbReference>
<dbReference type="SUPFAM" id="SSF54001">
    <property type="entry name" value="Cysteine proteinases"/>
    <property type="match status" value="1"/>
</dbReference>
<dbReference type="PROSITE" id="PS50235">
    <property type="entry name" value="USP_3"/>
    <property type="match status" value="1"/>
</dbReference>
<dbReference type="InterPro" id="IPR002083">
    <property type="entry name" value="MATH/TRAF_dom"/>
</dbReference>
<accession>A0A8J6LIB3</accession>
<dbReference type="InterPro" id="IPR001394">
    <property type="entry name" value="Peptidase_C19_UCH"/>
</dbReference>
<dbReference type="CDD" id="cd03772">
    <property type="entry name" value="MATH_HAUSP"/>
    <property type="match status" value="1"/>
</dbReference>
<feature type="region of interest" description="Disordered" evidence="4">
    <location>
        <begin position="103"/>
        <end position="123"/>
    </location>
</feature>
<feature type="domain" description="USP" evidence="6">
    <location>
        <begin position="304"/>
        <end position="401"/>
    </location>
</feature>
<comment type="caution">
    <text evidence="7">The sequence shown here is derived from an EMBL/GenBank/DDBJ whole genome shotgun (WGS) entry which is preliminary data.</text>
</comment>
<reference evidence="7" key="2">
    <citation type="submission" date="2021-08" db="EMBL/GenBank/DDBJ databases">
        <authorList>
            <person name="Eriksson T."/>
        </authorList>
    </citation>
    <scope>NUCLEOTIDE SEQUENCE</scope>
    <source>
        <strain evidence="7">Stoneville</strain>
        <tissue evidence="7">Whole head</tissue>
    </source>
</reference>
<dbReference type="FunFam" id="2.60.210.10:FF:000006">
    <property type="entry name" value="Ubiquitin carboxyl-terminal hydrolase 7"/>
    <property type="match status" value="1"/>
</dbReference>
<dbReference type="Pfam" id="PF00443">
    <property type="entry name" value="UCH"/>
    <property type="match status" value="1"/>
</dbReference>
<evidence type="ECO:0000256" key="4">
    <source>
        <dbReference type="SAM" id="MobiDB-lite"/>
    </source>
</evidence>
<dbReference type="AlphaFoldDB" id="A0A8J6LIB3"/>
<sequence>MPPFCLFSSMKTRIGRVTSKHFVKLTTVSGTKNNTHNNHGGNCCVAADKDLLVNTRKNKGVFGFATKDRTGATKTPSLNMNHVTGQYRRNDDNPQNQVNEVEEMETQEVTTTESITDTGGGEMDQTQNGEVIIGPQPDPNVSVQDADMEEDEARSEATFRYTVQQFSKLKDSALSPPCYVRNLPWKIMVMPRNSHGQDRTAQRSLGFFLQCNGESESSSWSCYAVAELRMLSVRPDVEPFSRKIQHLFYSKENDWGFSHFMGWNDVLDPEKGYIKDDSITLEVHVVADAPHGVSWDSKKHTGYVGLKNQGATCYMNSLLQTLYFTNQLRRAVYKMPTESDDSTKSVALALQRVFHELQFCDKPVGTKKLTKSFGWETLDSFMQHDVQEFLRVMTNVRVKKI</sequence>
<dbReference type="Pfam" id="PF22486">
    <property type="entry name" value="MATH_2"/>
    <property type="match status" value="1"/>
</dbReference>
<evidence type="ECO:0000313" key="8">
    <source>
        <dbReference type="Proteomes" id="UP000719412"/>
    </source>
</evidence>
<feature type="domain" description="MATH" evidence="5">
    <location>
        <begin position="156"/>
        <end position="285"/>
    </location>
</feature>
<organism evidence="7 8">
    <name type="scientific">Tenebrio molitor</name>
    <name type="common">Yellow mealworm beetle</name>
    <dbReference type="NCBI Taxonomy" id="7067"/>
    <lineage>
        <taxon>Eukaryota</taxon>
        <taxon>Metazoa</taxon>
        <taxon>Ecdysozoa</taxon>
        <taxon>Arthropoda</taxon>
        <taxon>Hexapoda</taxon>
        <taxon>Insecta</taxon>
        <taxon>Pterygota</taxon>
        <taxon>Neoptera</taxon>
        <taxon>Endopterygota</taxon>
        <taxon>Coleoptera</taxon>
        <taxon>Polyphaga</taxon>
        <taxon>Cucujiformia</taxon>
        <taxon>Tenebrionidae</taxon>
        <taxon>Tenebrio</taxon>
    </lineage>
</organism>
<dbReference type="Proteomes" id="UP000719412">
    <property type="component" value="Unassembled WGS sequence"/>
</dbReference>
<evidence type="ECO:0000256" key="1">
    <source>
        <dbReference type="ARBA" id="ARBA00021393"/>
    </source>
</evidence>
<dbReference type="Gene3D" id="3.90.70.10">
    <property type="entry name" value="Cysteine proteinases"/>
    <property type="match status" value="1"/>
</dbReference>
<dbReference type="InterPro" id="IPR008974">
    <property type="entry name" value="TRAF-like"/>
</dbReference>
<protein>
    <recommendedName>
        <fullName evidence="1">Ubiquitin carboxyl-terminal hydrolase 7</fullName>
    </recommendedName>
    <alternativeName>
        <fullName evidence="3">Ubiquitin thioesterase 7</fullName>
    </alternativeName>
    <alternativeName>
        <fullName evidence="2">Ubiquitin-specific-processing protease 7</fullName>
    </alternativeName>
</protein>
<evidence type="ECO:0000313" key="7">
    <source>
        <dbReference type="EMBL" id="KAH0819922.1"/>
    </source>
</evidence>
<dbReference type="GO" id="GO:0016579">
    <property type="term" value="P:protein deubiquitination"/>
    <property type="evidence" value="ECO:0007669"/>
    <property type="project" value="InterPro"/>
</dbReference>
<dbReference type="InterPro" id="IPR028889">
    <property type="entry name" value="USP"/>
</dbReference>
<dbReference type="GO" id="GO:0004843">
    <property type="term" value="F:cysteine-type deubiquitinase activity"/>
    <property type="evidence" value="ECO:0007669"/>
    <property type="project" value="InterPro"/>
</dbReference>
<proteinExistence type="predicted"/>
<name>A0A8J6LIB3_TENMO</name>
<dbReference type="SUPFAM" id="SSF49599">
    <property type="entry name" value="TRAF domain-like"/>
    <property type="match status" value="1"/>
</dbReference>
<dbReference type="SMART" id="SM00061">
    <property type="entry name" value="MATH"/>
    <property type="match status" value="1"/>
</dbReference>